<proteinExistence type="predicted"/>
<dbReference type="EMBL" id="JAPFFF010000010">
    <property type="protein sequence ID" value="KAK8880702.1"/>
    <property type="molecule type" value="Genomic_DNA"/>
</dbReference>
<keyword evidence="2" id="KW-1185">Reference proteome</keyword>
<evidence type="ECO:0000313" key="2">
    <source>
        <dbReference type="Proteomes" id="UP001470230"/>
    </source>
</evidence>
<sequence>MSTSNNVYLPQISSEAIEEIKVYQSKNEPLEVTRSEDNKLEQNKYRDGVVVIQTVEGDIIDCYKMFDDELKKMIIRYDEACEILKRVSESARKLRSTGIK</sequence>
<name>A0ABR2JPA8_9EUKA</name>
<dbReference type="Proteomes" id="UP001470230">
    <property type="component" value="Unassembled WGS sequence"/>
</dbReference>
<reference evidence="1 2" key="1">
    <citation type="submission" date="2024-04" db="EMBL/GenBank/DDBJ databases">
        <title>Tritrichomonas musculus Genome.</title>
        <authorList>
            <person name="Alves-Ferreira E."/>
            <person name="Grigg M."/>
            <person name="Lorenzi H."/>
            <person name="Galac M."/>
        </authorList>
    </citation>
    <scope>NUCLEOTIDE SEQUENCE [LARGE SCALE GENOMIC DNA]</scope>
    <source>
        <strain evidence="1 2">EAF2021</strain>
    </source>
</reference>
<protein>
    <submittedName>
        <fullName evidence="1">Uncharacterized protein</fullName>
    </submittedName>
</protein>
<organism evidence="1 2">
    <name type="scientific">Tritrichomonas musculus</name>
    <dbReference type="NCBI Taxonomy" id="1915356"/>
    <lineage>
        <taxon>Eukaryota</taxon>
        <taxon>Metamonada</taxon>
        <taxon>Parabasalia</taxon>
        <taxon>Tritrichomonadida</taxon>
        <taxon>Tritrichomonadidae</taxon>
        <taxon>Tritrichomonas</taxon>
    </lineage>
</organism>
<gene>
    <name evidence="1" type="ORF">M9Y10_003388</name>
</gene>
<evidence type="ECO:0000313" key="1">
    <source>
        <dbReference type="EMBL" id="KAK8880702.1"/>
    </source>
</evidence>
<comment type="caution">
    <text evidence="1">The sequence shown here is derived from an EMBL/GenBank/DDBJ whole genome shotgun (WGS) entry which is preliminary data.</text>
</comment>
<accession>A0ABR2JPA8</accession>